<protein>
    <submittedName>
        <fullName evidence="2">Uncharacterized protein</fullName>
    </submittedName>
</protein>
<evidence type="ECO:0000313" key="2">
    <source>
        <dbReference type="EMBL" id="OEH76244.1"/>
    </source>
</evidence>
<accession>A0A1D3CYH4</accession>
<proteinExistence type="predicted"/>
<reference evidence="2 3" key="1">
    <citation type="journal article" date="2016" name="BMC Genomics">
        <title>Comparative genomics reveals Cyclospora cayetanensis possesses coccidia-like metabolism and invasion components but unique surface antigens.</title>
        <authorList>
            <person name="Liu S."/>
            <person name="Wang L."/>
            <person name="Zheng H."/>
            <person name="Xu Z."/>
            <person name="Roellig D.M."/>
            <person name="Li N."/>
            <person name="Frace M.A."/>
            <person name="Tang K."/>
            <person name="Arrowood M.J."/>
            <person name="Moss D.M."/>
            <person name="Zhang L."/>
            <person name="Feng Y."/>
            <person name="Xiao L."/>
        </authorList>
    </citation>
    <scope>NUCLEOTIDE SEQUENCE [LARGE SCALE GENOMIC DNA]</scope>
    <source>
        <strain evidence="2 3">CHN_HEN01</strain>
    </source>
</reference>
<dbReference type="SUPFAM" id="SSF51197">
    <property type="entry name" value="Clavaminate synthase-like"/>
    <property type="match status" value="1"/>
</dbReference>
<feature type="compositionally biased region" description="Basic and acidic residues" evidence="1">
    <location>
        <begin position="688"/>
        <end position="703"/>
    </location>
</feature>
<sequence length="807" mass="87805">MSRRCKQQKELSREKELLQKSELLQPEAASVKRESRQQHQQVYAHPLWRRLQQLREIPVLRVLLQSQADQQQQQFHVAAAVLGRAETITDTLAEAYHKALRLLAQHGVLLLCETGSNSRKTAAAAAAQSSSSSSSCTYTRHVPAACSAIRTAANARASCLASAAAAAVPAAAAAAREEGGSSISSRLKREASTSLLQHGLLLLAADRQVDSPAQLLQAPLDNEVLQFSCGVHVQLLPCCNRGDGESCRSGISGCESNGSSNSADEWGGIYCCMGDAGQQQQQIVNATLKALGAVPCNPPPIATAALKGVASSGQGASSNSRWIFLEGAALAERQRLLRQQLLHVSPGITHETIDTCALLRDGVQVYRNVVPREEVQAIWRLVHAHFALLMQRVLQQQQHQHWPYQQSSIFKFDGIACRNSPLRVDVNVSEQHLEYGEGPLREIHALLRSKLRLGDVKRDLQRTSGGSTTASTATEPEDDEGGSAAVAAVSDDSAASRVSLVSLCGGGAMRGSSACVSKFEESVSQEAAATAEDDTDEVYVEPAWQQVTCGYLMSMGPHDSTQKTHYDYHEEAHKRNIVSAFFPLVDLNGTNSPTTFFIGSQTLTSNAQAGDLLIMDNIVRHRGSSHAEASMRPLIYMSLVDRRFCGGEKGEAPPEEEAAETEAAGGTGVACENGLSAADAHHPASSRHNSEKETSCVDEKLADSKQQQQPFKPEEEESFLDLTKAEAAAINLDELCVLNRINPLALIQEDARQQEEAQEDSCERLAPDASSPCKIRVYLHRMHRYLQRMVLYRYMVYKQQQCALEDI</sequence>
<feature type="compositionally biased region" description="Low complexity" evidence="1">
    <location>
        <begin position="661"/>
        <end position="672"/>
    </location>
</feature>
<dbReference type="VEuPathDB" id="ToxoDB:cyc_02906"/>
<organism evidence="2 3">
    <name type="scientific">Cyclospora cayetanensis</name>
    <dbReference type="NCBI Taxonomy" id="88456"/>
    <lineage>
        <taxon>Eukaryota</taxon>
        <taxon>Sar</taxon>
        <taxon>Alveolata</taxon>
        <taxon>Apicomplexa</taxon>
        <taxon>Conoidasida</taxon>
        <taxon>Coccidia</taxon>
        <taxon>Eucoccidiorida</taxon>
        <taxon>Eimeriorina</taxon>
        <taxon>Eimeriidae</taxon>
        <taxon>Cyclospora</taxon>
    </lineage>
</organism>
<feature type="region of interest" description="Disordered" evidence="1">
    <location>
        <begin position="458"/>
        <end position="483"/>
    </location>
</feature>
<evidence type="ECO:0000313" key="3">
    <source>
        <dbReference type="Proteomes" id="UP000095192"/>
    </source>
</evidence>
<comment type="caution">
    <text evidence="2">The sequence shown here is derived from an EMBL/GenBank/DDBJ whole genome shotgun (WGS) entry which is preliminary data.</text>
</comment>
<dbReference type="Gene3D" id="2.60.120.620">
    <property type="entry name" value="q2cbj1_9rhob like domain"/>
    <property type="match status" value="1"/>
</dbReference>
<gene>
    <name evidence="2" type="ORF">cyc_02906</name>
</gene>
<feature type="region of interest" description="Disordered" evidence="1">
    <location>
        <begin position="647"/>
        <end position="714"/>
    </location>
</feature>
<dbReference type="VEuPathDB" id="ToxoDB:LOC113146850"/>
<dbReference type="InParanoid" id="A0A1D3CYH4"/>
<dbReference type="EMBL" id="JROU02001500">
    <property type="protein sequence ID" value="OEH76244.1"/>
    <property type="molecule type" value="Genomic_DNA"/>
</dbReference>
<evidence type="ECO:0000256" key="1">
    <source>
        <dbReference type="SAM" id="MobiDB-lite"/>
    </source>
</evidence>
<dbReference type="Proteomes" id="UP000095192">
    <property type="component" value="Unassembled WGS sequence"/>
</dbReference>
<name>A0A1D3CYH4_9EIME</name>
<feature type="compositionally biased region" description="Low complexity" evidence="1">
    <location>
        <begin position="463"/>
        <end position="474"/>
    </location>
</feature>
<dbReference type="AlphaFoldDB" id="A0A1D3CYH4"/>
<keyword evidence="3" id="KW-1185">Reference proteome</keyword>